<evidence type="ECO:0000313" key="3">
    <source>
        <dbReference type="Proteomes" id="UP000076871"/>
    </source>
</evidence>
<dbReference type="InterPro" id="IPR015943">
    <property type="entry name" value="WD40/YVTN_repeat-like_dom_sf"/>
</dbReference>
<dbReference type="Proteomes" id="UP000076871">
    <property type="component" value="Unassembled WGS sequence"/>
</dbReference>
<name>A0A165HTY4_9APHY</name>
<dbReference type="InParanoid" id="A0A165HTY4"/>
<dbReference type="PANTHER" id="PTHR44099:SF4">
    <property type="entry name" value="RABCONNECTIN-3B, ISOFORM A"/>
    <property type="match status" value="1"/>
</dbReference>
<gene>
    <name evidence="2" type="ORF">LAESUDRAFT_720157</name>
</gene>
<accession>A0A165HTY4</accession>
<dbReference type="InterPro" id="IPR016024">
    <property type="entry name" value="ARM-type_fold"/>
</dbReference>
<evidence type="ECO:0000256" key="1">
    <source>
        <dbReference type="SAM" id="MobiDB-lite"/>
    </source>
</evidence>
<reference evidence="2 3" key="1">
    <citation type="journal article" date="2016" name="Mol. Biol. Evol.">
        <title>Comparative Genomics of Early-Diverging Mushroom-Forming Fungi Provides Insights into the Origins of Lignocellulose Decay Capabilities.</title>
        <authorList>
            <person name="Nagy L.G."/>
            <person name="Riley R."/>
            <person name="Tritt A."/>
            <person name="Adam C."/>
            <person name="Daum C."/>
            <person name="Floudas D."/>
            <person name="Sun H."/>
            <person name="Yadav J.S."/>
            <person name="Pangilinan J."/>
            <person name="Larsson K.H."/>
            <person name="Matsuura K."/>
            <person name="Barry K."/>
            <person name="Labutti K."/>
            <person name="Kuo R."/>
            <person name="Ohm R.A."/>
            <person name="Bhattacharya S.S."/>
            <person name="Shirouzu T."/>
            <person name="Yoshinaga Y."/>
            <person name="Martin F.M."/>
            <person name="Grigoriev I.V."/>
            <person name="Hibbett D.S."/>
        </authorList>
    </citation>
    <scope>NUCLEOTIDE SEQUENCE [LARGE SCALE GENOMIC DNA]</scope>
    <source>
        <strain evidence="2 3">93-53</strain>
    </source>
</reference>
<dbReference type="InterPro" id="IPR001680">
    <property type="entry name" value="WD40_rpt"/>
</dbReference>
<dbReference type="GO" id="GO:0005737">
    <property type="term" value="C:cytoplasm"/>
    <property type="evidence" value="ECO:0007669"/>
    <property type="project" value="TreeGrafter"/>
</dbReference>
<evidence type="ECO:0000313" key="2">
    <source>
        <dbReference type="EMBL" id="KZT12183.1"/>
    </source>
</evidence>
<dbReference type="SUPFAM" id="SSF48371">
    <property type="entry name" value="ARM repeat"/>
    <property type="match status" value="1"/>
</dbReference>
<dbReference type="OrthoDB" id="338622at2759"/>
<dbReference type="SUPFAM" id="SSF50998">
    <property type="entry name" value="Quinoprotein alcohol dehydrogenase-like"/>
    <property type="match status" value="1"/>
</dbReference>
<dbReference type="PANTHER" id="PTHR44099">
    <property type="entry name" value="RABCONNECTIN-3B, ISOFORM A"/>
    <property type="match status" value="1"/>
</dbReference>
<dbReference type="GeneID" id="63824797"/>
<feature type="region of interest" description="Disordered" evidence="1">
    <location>
        <begin position="178"/>
        <end position="231"/>
    </location>
</feature>
<proteinExistence type="predicted"/>
<dbReference type="InterPro" id="IPR011047">
    <property type="entry name" value="Quinoprotein_ADH-like_sf"/>
</dbReference>
<dbReference type="STRING" id="1314785.A0A165HTY4"/>
<dbReference type="Pfam" id="PF00400">
    <property type="entry name" value="WD40"/>
    <property type="match status" value="1"/>
</dbReference>
<dbReference type="Gene3D" id="2.130.10.10">
    <property type="entry name" value="YVTN repeat-like/Quinoprotein amine dehydrogenase"/>
    <property type="match status" value="2"/>
</dbReference>
<keyword evidence="3" id="KW-1185">Reference proteome</keyword>
<dbReference type="EMBL" id="KV427606">
    <property type="protein sequence ID" value="KZT12183.1"/>
    <property type="molecule type" value="Genomic_DNA"/>
</dbReference>
<sequence length="1387" mass="150646">MDACSLVLPITLMPIIGQKGLITHGDVLDYGCTSARPSCLHSWTCLPSETADDHCSSRARRLAVGCEDGTLYLFRTPSNAACRRRASAAVSPDLTDSSRSASPRFLSLSAAHSRSASPSSNRPITNPFQLTRSRVIASVSAEQVEAPKTYVDFDDEPEKLKGMLKGKSMKEKAFNVLLSPGTERNNLSDKEKASSTSGKRRLRALSPATSGRSRASSVTPPNTSAAAEEPDDCAETSILSLSCHVFPPSSGSAGAVAAINTYDNGRFIILLSRTGDVSAHVATDGSCVTSLSIESEGIPVPAYLKRSTPSLNMWVWKGLHMSLLGESNMLFACASSVTSYSSYRDPDPTNGETEAQMLVVAFEIQMGPHEDGSELRFVKVGAWCLDGFAGSLGLHEQPDGSVDIFYVSSLLRMMRRKMSIIEDPQPSGEVRTASGTNIALQLAIPFKALKALSGEREPDSDTEDESMPVTLAEATDVGEVALRGSICGLRVIASGLAIRVACWSESELILLEVREQVLAYSVTMDLADIHDIHWINEHSFSVVLPDRAETHIWKEVDADSEVINNAAGSHATRLLQPVPLRKAALPLYDSCLITSDGQLIYSTVKNGRRRIRFVSMDGSTEQAEARTLWKASSDSGQIASKLRVTASLPVELNLIILGCGDGRLRRTNFAGLLGKADYDSLQISDVPLQGEILALYLVEDERTNKRYIVGGADDGTVAIWELESLKLRARWTMFTTSLVQVIHLYGEDIGRLRGCVLCISQDGTIATIAVDSCQMVFIVPASSAPLSRIYVGEDNLLLLYADGRARLWDSKTREFWRSMSAEKVDELMKQGGWNGWSVKSTGDTSKAVVSSLPCQSVAGASSTVLVDVVALIRQSTGIILSAGAIPSNTNIEQKRPIDWQQLALVLSAVLTPGLSNEIDRICREKLGAKSSCLPVGYAGNGTTSVYNEQSTPIWCASPEVSAARSVAILGILNVFMQNEALKSDTSTVMTSYATSLAEAVGTSYQSPSLSFLTRQWLQSIVLEIRNASRSLFDIGVARLTDEEAVQAVEYWQAYLPCAQPDAEECLRDAMALHICGYIAIQKYSLLSASVLTDIARSIAQYLHDESSSYRALAIELCSRGFPVWQQYVDAVEMLRALFTLATASRKDSISPHNIGAQARSAVLQIATANTPLFMTTLTIDILQPRSVQHRRSVMQLVILLIRKNPMVLYSNLPRLMEAIVKSLDPNSTADRDAVLDSATDILRHVVQTFPTVDFHSPTQRLAVGTSEGAVVMYDLKTATRLYVLEGHKKRTTACSFSPDGRRLVTVSLEESVVLVWKVGSSFTSFFIAGAPPRQGHAGSGPYKTLGFNVGDEAQMSLIATLTDVRFEWLADRSVRLRIRESALTFST</sequence>
<organism evidence="2 3">
    <name type="scientific">Laetiporus sulphureus 93-53</name>
    <dbReference type="NCBI Taxonomy" id="1314785"/>
    <lineage>
        <taxon>Eukaryota</taxon>
        <taxon>Fungi</taxon>
        <taxon>Dikarya</taxon>
        <taxon>Basidiomycota</taxon>
        <taxon>Agaricomycotina</taxon>
        <taxon>Agaricomycetes</taxon>
        <taxon>Polyporales</taxon>
        <taxon>Laetiporus</taxon>
    </lineage>
</organism>
<dbReference type="SMART" id="SM00320">
    <property type="entry name" value="WD40"/>
    <property type="match status" value="5"/>
</dbReference>
<protein>
    <submittedName>
        <fullName evidence="2">WD40 repeat-like protein</fullName>
    </submittedName>
</protein>
<dbReference type="RefSeq" id="XP_040769831.1">
    <property type="nucleotide sequence ID" value="XM_040907768.1"/>
</dbReference>
<feature type="compositionally biased region" description="Polar residues" evidence="1">
    <location>
        <begin position="207"/>
        <end position="225"/>
    </location>
</feature>
<dbReference type="InterPro" id="IPR049916">
    <property type="entry name" value="WDR72-like"/>
</dbReference>